<proteinExistence type="predicted"/>
<dbReference type="InterPro" id="IPR018490">
    <property type="entry name" value="cNMP-bd_dom_sf"/>
</dbReference>
<protein>
    <submittedName>
        <fullName evidence="2">CRP-like cAMP-binding protein</fullName>
    </submittedName>
</protein>
<comment type="caution">
    <text evidence="2">The sequence shown here is derived from an EMBL/GenBank/DDBJ whole genome shotgun (WGS) entry which is preliminary data.</text>
</comment>
<sequence length="192" mass="21983">MHQELRNYINKYASTEVTDDDFELIKEKFIAKHFRKNQYLLQEGEVSKHAIFVVKGALRQYSVDQKGVEHIVNLCTENWWVGDRESFTMLTPSKYNIEAVEDADVLLLTKAGFGELVDTVPIFVTVLSAMDYNYQIASQERINSAISFSAEERYLNLVATNPALIQRFPQTMIASFLGVSPETISRIRNKAH</sequence>
<organism evidence="2 3">
    <name type="scientific">Dyadobacter arcticus</name>
    <dbReference type="NCBI Taxonomy" id="1078754"/>
    <lineage>
        <taxon>Bacteria</taxon>
        <taxon>Pseudomonadati</taxon>
        <taxon>Bacteroidota</taxon>
        <taxon>Cytophagia</taxon>
        <taxon>Cytophagales</taxon>
        <taxon>Spirosomataceae</taxon>
        <taxon>Dyadobacter</taxon>
    </lineage>
</organism>
<feature type="domain" description="Cyclic nucleotide-binding" evidence="1">
    <location>
        <begin position="32"/>
        <end position="117"/>
    </location>
</feature>
<evidence type="ECO:0000313" key="2">
    <source>
        <dbReference type="EMBL" id="NIJ54571.1"/>
    </source>
</evidence>
<evidence type="ECO:0000313" key="3">
    <source>
        <dbReference type="Proteomes" id="UP001179181"/>
    </source>
</evidence>
<name>A0ABX0UNK6_9BACT</name>
<dbReference type="RefSeq" id="WP_167272926.1">
    <property type="nucleotide sequence ID" value="NZ_JAASQJ010000003.1"/>
</dbReference>
<dbReference type="CDD" id="cd00038">
    <property type="entry name" value="CAP_ED"/>
    <property type="match status" value="1"/>
</dbReference>
<accession>A0ABX0UNK6</accession>
<dbReference type="Gene3D" id="2.60.120.10">
    <property type="entry name" value="Jelly Rolls"/>
    <property type="match status" value="1"/>
</dbReference>
<dbReference type="Proteomes" id="UP001179181">
    <property type="component" value="Unassembled WGS sequence"/>
</dbReference>
<dbReference type="InterPro" id="IPR000595">
    <property type="entry name" value="cNMP-bd_dom"/>
</dbReference>
<dbReference type="Pfam" id="PF00027">
    <property type="entry name" value="cNMP_binding"/>
    <property type="match status" value="1"/>
</dbReference>
<evidence type="ECO:0000259" key="1">
    <source>
        <dbReference type="PROSITE" id="PS50042"/>
    </source>
</evidence>
<dbReference type="SUPFAM" id="SSF51206">
    <property type="entry name" value="cAMP-binding domain-like"/>
    <property type="match status" value="1"/>
</dbReference>
<keyword evidence="3" id="KW-1185">Reference proteome</keyword>
<dbReference type="PROSITE" id="PS50042">
    <property type="entry name" value="CNMP_BINDING_3"/>
    <property type="match status" value="1"/>
</dbReference>
<reference evidence="2 3" key="1">
    <citation type="submission" date="2020-03" db="EMBL/GenBank/DDBJ databases">
        <title>Genomic Encyclopedia of Type Strains, Phase IV (KMG-IV): sequencing the most valuable type-strain genomes for metagenomic binning, comparative biology and taxonomic classification.</title>
        <authorList>
            <person name="Goeker M."/>
        </authorList>
    </citation>
    <scope>NUCLEOTIDE SEQUENCE [LARGE SCALE GENOMIC DNA]</scope>
    <source>
        <strain evidence="2 3">DSM 102865</strain>
    </source>
</reference>
<dbReference type="EMBL" id="JAASQJ010000003">
    <property type="protein sequence ID" value="NIJ54571.1"/>
    <property type="molecule type" value="Genomic_DNA"/>
</dbReference>
<gene>
    <name evidence="2" type="ORF">FHS68_003753</name>
</gene>
<dbReference type="InterPro" id="IPR014710">
    <property type="entry name" value="RmlC-like_jellyroll"/>
</dbReference>